<protein>
    <submittedName>
        <fullName evidence="1">Uncharacterized protein</fullName>
    </submittedName>
</protein>
<gene>
    <name evidence="1" type="ORF">FOVG_17910</name>
</gene>
<proteinExistence type="predicted"/>
<accession>W9NDA6</accession>
<dbReference type="AlphaFoldDB" id="W9NDA6"/>
<sequence length="109" mass="12502">MRRCLLLDSSKRCSRGTTVYVQARSLVECPSFFHTLPPPWSPHTCDLQQAYREICGVQHGEQLSPLKPTALAKMEIEDILQSPRSRFIYRYILNVDETPIPYSTDSQST</sequence>
<dbReference type="EMBL" id="JH651036">
    <property type="protein sequence ID" value="EXA30748.1"/>
    <property type="molecule type" value="Genomic_DNA"/>
</dbReference>
<organism evidence="1">
    <name type="scientific">Fusarium oxysporum f. sp. pisi HDV247</name>
    <dbReference type="NCBI Taxonomy" id="1080344"/>
    <lineage>
        <taxon>Eukaryota</taxon>
        <taxon>Fungi</taxon>
        <taxon>Dikarya</taxon>
        <taxon>Ascomycota</taxon>
        <taxon>Pezizomycotina</taxon>
        <taxon>Sordariomycetes</taxon>
        <taxon>Hypocreomycetidae</taxon>
        <taxon>Hypocreales</taxon>
        <taxon>Nectriaceae</taxon>
        <taxon>Fusarium</taxon>
        <taxon>Fusarium oxysporum species complex</taxon>
    </lineage>
</organism>
<reference evidence="1" key="1">
    <citation type="submission" date="2011-10" db="EMBL/GenBank/DDBJ databases">
        <title>The Genome Sequence of Fusarium oxysporum HDV247.</title>
        <authorList>
            <consortium name="The Broad Institute Genome Sequencing Platform"/>
            <person name="Ma L.-J."/>
            <person name="Gale L.R."/>
            <person name="Schwartz D.C."/>
            <person name="Zhou S."/>
            <person name="Corby-Kistler H."/>
            <person name="Young S.K."/>
            <person name="Zeng Q."/>
            <person name="Gargeya S."/>
            <person name="Fitzgerald M."/>
            <person name="Haas B."/>
            <person name="Abouelleil A."/>
            <person name="Alvarado L."/>
            <person name="Arachchi H.M."/>
            <person name="Berlin A."/>
            <person name="Brown A."/>
            <person name="Chapman S.B."/>
            <person name="Chen Z."/>
            <person name="Dunbar C."/>
            <person name="Freedman E."/>
            <person name="Gearin G."/>
            <person name="Goldberg J."/>
            <person name="Griggs A."/>
            <person name="Gujja S."/>
            <person name="Heiman D."/>
            <person name="Howarth C."/>
            <person name="Larson L."/>
            <person name="Lui A."/>
            <person name="MacDonald P.J.P."/>
            <person name="Montmayeur A."/>
            <person name="Murphy C."/>
            <person name="Neiman D."/>
            <person name="Pearson M."/>
            <person name="Priest M."/>
            <person name="Roberts A."/>
            <person name="Saif S."/>
            <person name="Shea T."/>
            <person name="Shenoy N."/>
            <person name="Sisk P."/>
            <person name="Stolte C."/>
            <person name="Sykes S."/>
            <person name="Wortman J."/>
            <person name="Nusbaum C."/>
            <person name="Birren B."/>
        </authorList>
    </citation>
    <scope>NUCLEOTIDE SEQUENCE [LARGE SCALE GENOMIC DNA]</scope>
    <source>
        <strain evidence="1">HDV247</strain>
    </source>
</reference>
<dbReference type="Proteomes" id="UP000030751">
    <property type="component" value="Unassembled WGS sequence"/>
</dbReference>
<evidence type="ECO:0000313" key="1">
    <source>
        <dbReference type="EMBL" id="EXA30748.1"/>
    </source>
</evidence>
<name>W9NDA6_FUSOX</name>
<dbReference type="HOGENOM" id="CLU_2184072_0_0_1"/>
<reference evidence="1" key="2">
    <citation type="submission" date="2012-05" db="EMBL/GenBank/DDBJ databases">
        <title>Annotation of the Genome Sequence of Fusarium oxysporum HDV247.</title>
        <authorList>
            <consortium name="The Broad Institute Genomics Platform"/>
            <person name="Ma L.-J."/>
            <person name="Corby-Kistler H."/>
            <person name="Broz K."/>
            <person name="Gale L.R."/>
            <person name="Jonkers W."/>
            <person name="O'Donnell K."/>
            <person name="Ploetz R."/>
            <person name="Steinberg C."/>
            <person name="Schwartz D.C."/>
            <person name="VanEtten H."/>
            <person name="Zhou S."/>
            <person name="Young S.K."/>
            <person name="Zeng Q."/>
            <person name="Gargeya S."/>
            <person name="Fitzgerald M."/>
            <person name="Abouelleil A."/>
            <person name="Alvarado L."/>
            <person name="Chapman S.B."/>
            <person name="Gainer-Dewar J."/>
            <person name="Goldberg J."/>
            <person name="Griggs A."/>
            <person name="Gujja S."/>
            <person name="Hansen M."/>
            <person name="Howarth C."/>
            <person name="Imamovic A."/>
            <person name="Ireland A."/>
            <person name="Larimer J."/>
            <person name="McCowan C."/>
            <person name="Murphy C."/>
            <person name="Pearson M."/>
            <person name="Poon T.W."/>
            <person name="Priest M."/>
            <person name="Roberts A."/>
            <person name="Saif S."/>
            <person name="Shea T."/>
            <person name="Sykes S."/>
            <person name="Wortman J."/>
            <person name="Nusbaum C."/>
            <person name="Birren B."/>
        </authorList>
    </citation>
    <scope>NUCLEOTIDE SEQUENCE</scope>
    <source>
        <strain evidence="1">HDV247</strain>
    </source>
</reference>